<evidence type="ECO:0008006" key="4">
    <source>
        <dbReference type="Google" id="ProtNLM"/>
    </source>
</evidence>
<dbReference type="RefSeq" id="WP_263126623.1">
    <property type="nucleotide sequence ID" value="NZ_CP106753.1"/>
</dbReference>
<reference evidence="2" key="1">
    <citation type="submission" date="2022-10" db="EMBL/GenBank/DDBJ databases">
        <title>Chitiniphilus purpureus sp. nov., a novel chitin-degrading bacterium isolated from crawfish pond sediment.</title>
        <authorList>
            <person name="Li K."/>
        </authorList>
    </citation>
    <scope>NUCLEOTIDE SEQUENCE</scope>
    <source>
        <strain evidence="2">CD1</strain>
    </source>
</reference>
<name>A0ABY6DT44_9NEIS</name>
<keyword evidence="1" id="KW-0472">Membrane</keyword>
<dbReference type="EMBL" id="CP106753">
    <property type="protein sequence ID" value="UXY17192.1"/>
    <property type="molecule type" value="Genomic_DNA"/>
</dbReference>
<accession>A0ABY6DT44</accession>
<dbReference type="Proteomes" id="UP001061302">
    <property type="component" value="Chromosome"/>
</dbReference>
<evidence type="ECO:0000313" key="3">
    <source>
        <dbReference type="Proteomes" id="UP001061302"/>
    </source>
</evidence>
<evidence type="ECO:0000256" key="1">
    <source>
        <dbReference type="SAM" id="Phobius"/>
    </source>
</evidence>
<keyword evidence="3" id="KW-1185">Reference proteome</keyword>
<keyword evidence="1" id="KW-0812">Transmembrane</keyword>
<feature type="transmembrane region" description="Helical" evidence="1">
    <location>
        <begin position="198"/>
        <end position="216"/>
    </location>
</feature>
<proteinExistence type="predicted"/>
<protein>
    <recommendedName>
        <fullName evidence="4">SURF1-like protein</fullName>
    </recommendedName>
</protein>
<keyword evidence="1" id="KW-1133">Transmembrane helix</keyword>
<evidence type="ECO:0000313" key="2">
    <source>
        <dbReference type="EMBL" id="UXY17192.1"/>
    </source>
</evidence>
<gene>
    <name evidence="2" type="ORF">N8I74_09350</name>
</gene>
<organism evidence="2 3">
    <name type="scientific">Chitiniphilus purpureus</name>
    <dbReference type="NCBI Taxonomy" id="2981137"/>
    <lineage>
        <taxon>Bacteria</taxon>
        <taxon>Pseudomonadati</taxon>
        <taxon>Pseudomonadota</taxon>
        <taxon>Betaproteobacteria</taxon>
        <taxon>Neisseriales</taxon>
        <taxon>Chitinibacteraceae</taxon>
        <taxon>Chitiniphilus</taxon>
    </lineage>
</organism>
<sequence>MANIMAGRGVWLVAGLLLYDACDLVSAGDHEETTEPRYGQTLLAQYALPRTKLDELAQFRPSTPAFTGGQTEQMPLAHTSNWHSPPLDILPATNPYTIVVSVAGRAREDGAATTLWQAGWQHAQGITERHTLNGLTRNTAKAGEVFRVTQAAAPGWFDQAQQVNVWLGLMQMHNVELDDVTVQVWSGLPQINKARPTAPFWGLAIAGTMLLLWQWWARRVSPRPEHAS</sequence>